<dbReference type="AlphaFoldDB" id="A0A5C3NPC7"/>
<protein>
    <submittedName>
        <fullName evidence="2">Uncharacterized protein</fullName>
    </submittedName>
</protein>
<dbReference type="Proteomes" id="UP000308197">
    <property type="component" value="Unassembled WGS sequence"/>
</dbReference>
<dbReference type="EMBL" id="ML213139">
    <property type="protein sequence ID" value="TFK77800.1"/>
    <property type="molecule type" value="Genomic_DNA"/>
</dbReference>
<evidence type="ECO:0000256" key="1">
    <source>
        <dbReference type="SAM" id="MobiDB-lite"/>
    </source>
</evidence>
<feature type="compositionally biased region" description="Polar residues" evidence="1">
    <location>
        <begin position="398"/>
        <end position="408"/>
    </location>
</feature>
<gene>
    <name evidence="2" type="ORF">K466DRAFT_607682</name>
</gene>
<name>A0A5C3NPC7_9APHY</name>
<sequence>MAQLSLNGQETEHLESVLQSWTSKSRTEKSAFKEELISKFLKDRGLDTANLWMRFVLRVKIGTWFSNHVPAAEPRLPRSLRAHWTAREVFYEQEAERIQLRQEELKSEGTHPLAALNKARSQTWNELSDEEKDGYSATADLWTAQGPDNAELRAQIAEKRGPGWSHGYADLWYTQANAVGLHLFFYLDKEGRLRSGHYDTSELFDDSSVKKFTELYPNWHKNIFDCLGKYAATVLLPDDDDNVADPPPVKANKVVLEFDDNGIPILPTEENGKAITLVGRRQTIMRAYMNANYSAARRVPDSSVPWARLKSHPDDFFAEGLVPDGVELGDPAHMRAEHLDPLWNRILEIQASEEGSERFTFRQWWDPASKRYFKTRYAGETDDEGDGAPVPTKKGKKSSNSCIIFKSS</sequence>
<organism evidence="2 3">
    <name type="scientific">Polyporus arcularius HHB13444</name>
    <dbReference type="NCBI Taxonomy" id="1314778"/>
    <lineage>
        <taxon>Eukaryota</taxon>
        <taxon>Fungi</taxon>
        <taxon>Dikarya</taxon>
        <taxon>Basidiomycota</taxon>
        <taxon>Agaricomycotina</taxon>
        <taxon>Agaricomycetes</taxon>
        <taxon>Polyporales</taxon>
        <taxon>Polyporaceae</taxon>
        <taxon>Polyporus</taxon>
    </lineage>
</organism>
<evidence type="ECO:0000313" key="2">
    <source>
        <dbReference type="EMBL" id="TFK77800.1"/>
    </source>
</evidence>
<proteinExistence type="predicted"/>
<reference evidence="2 3" key="1">
    <citation type="journal article" date="2019" name="Nat. Ecol. Evol.">
        <title>Megaphylogeny resolves global patterns of mushroom evolution.</title>
        <authorList>
            <person name="Varga T."/>
            <person name="Krizsan K."/>
            <person name="Foldi C."/>
            <person name="Dima B."/>
            <person name="Sanchez-Garcia M."/>
            <person name="Sanchez-Ramirez S."/>
            <person name="Szollosi G.J."/>
            <person name="Szarkandi J.G."/>
            <person name="Papp V."/>
            <person name="Albert L."/>
            <person name="Andreopoulos W."/>
            <person name="Angelini C."/>
            <person name="Antonin V."/>
            <person name="Barry K.W."/>
            <person name="Bougher N.L."/>
            <person name="Buchanan P."/>
            <person name="Buyck B."/>
            <person name="Bense V."/>
            <person name="Catcheside P."/>
            <person name="Chovatia M."/>
            <person name="Cooper J."/>
            <person name="Damon W."/>
            <person name="Desjardin D."/>
            <person name="Finy P."/>
            <person name="Geml J."/>
            <person name="Haridas S."/>
            <person name="Hughes K."/>
            <person name="Justo A."/>
            <person name="Karasinski D."/>
            <person name="Kautmanova I."/>
            <person name="Kiss B."/>
            <person name="Kocsube S."/>
            <person name="Kotiranta H."/>
            <person name="LaButti K.M."/>
            <person name="Lechner B.E."/>
            <person name="Liimatainen K."/>
            <person name="Lipzen A."/>
            <person name="Lukacs Z."/>
            <person name="Mihaltcheva S."/>
            <person name="Morgado L.N."/>
            <person name="Niskanen T."/>
            <person name="Noordeloos M.E."/>
            <person name="Ohm R.A."/>
            <person name="Ortiz-Santana B."/>
            <person name="Ovrebo C."/>
            <person name="Racz N."/>
            <person name="Riley R."/>
            <person name="Savchenko A."/>
            <person name="Shiryaev A."/>
            <person name="Soop K."/>
            <person name="Spirin V."/>
            <person name="Szebenyi C."/>
            <person name="Tomsovsky M."/>
            <person name="Tulloss R.E."/>
            <person name="Uehling J."/>
            <person name="Grigoriev I.V."/>
            <person name="Vagvolgyi C."/>
            <person name="Papp T."/>
            <person name="Martin F.M."/>
            <person name="Miettinen O."/>
            <person name="Hibbett D.S."/>
            <person name="Nagy L.G."/>
        </authorList>
    </citation>
    <scope>NUCLEOTIDE SEQUENCE [LARGE SCALE GENOMIC DNA]</scope>
    <source>
        <strain evidence="2 3">HHB13444</strain>
    </source>
</reference>
<evidence type="ECO:0000313" key="3">
    <source>
        <dbReference type="Proteomes" id="UP000308197"/>
    </source>
</evidence>
<accession>A0A5C3NPC7</accession>
<keyword evidence="3" id="KW-1185">Reference proteome</keyword>
<feature type="region of interest" description="Disordered" evidence="1">
    <location>
        <begin position="376"/>
        <end position="408"/>
    </location>
</feature>
<dbReference type="InParanoid" id="A0A5C3NPC7"/>